<dbReference type="InterPro" id="IPR031155">
    <property type="entry name" value="DUR"/>
</dbReference>
<keyword evidence="4 9" id="KW-0812">Transmembrane</keyword>
<evidence type="ECO:0000313" key="11">
    <source>
        <dbReference type="Proteomes" id="UP001271007"/>
    </source>
</evidence>
<evidence type="ECO:0000313" key="10">
    <source>
        <dbReference type="EMBL" id="KAK3055198.1"/>
    </source>
</evidence>
<name>A0AAJ0GD29_9PEZI</name>
<feature type="transmembrane region" description="Helical" evidence="9">
    <location>
        <begin position="352"/>
        <end position="375"/>
    </location>
</feature>
<keyword evidence="5 9" id="KW-1133">Transmembrane helix</keyword>
<feature type="transmembrane region" description="Helical" evidence="9">
    <location>
        <begin position="194"/>
        <end position="213"/>
    </location>
</feature>
<protein>
    <submittedName>
        <fullName evidence="10">Urea active transporter</fullName>
    </submittedName>
</protein>
<evidence type="ECO:0000256" key="3">
    <source>
        <dbReference type="ARBA" id="ARBA00022448"/>
    </source>
</evidence>
<evidence type="ECO:0000256" key="8">
    <source>
        <dbReference type="SAM" id="MobiDB-lite"/>
    </source>
</evidence>
<dbReference type="Proteomes" id="UP001271007">
    <property type="component" value="Unassembled WGS sequence"/>
</dbReference>
<feature type="transmembrane region" description="Helical" evidence="9">
    <location>
        <begin position="287"/>
        <end position="315"/>
    </location>
</feature>
<dbReference type="Gene3D" id="1.20.1730.10">
    <property type="entry name" value="Sodium/glucose cotransporter"/>
    <property type="match status" value="1"/>
</dbReference>
<feature type="region of interest" description="Disordered" evidence="8">
    <location>
        <begin position="652"/>
        <end position="688"/>
    </location>
</feature>
<keyword evidence="3" id="KW-0813">Transport</keyword>
<evidence type="ECO:0000256" key="2">
    <source>
        <dbReference type="ARBA" id="ARBA00006434"/>
    </source>
</evidence>
<comment type="similarity">
    <text evidence="2 7">Belongs to the sodium:solute symporter (SSF) (TC 2.A.21) family.</text>
</comment>
<dbReference type="EMBL" id="JAWDJX010000009">
    <property type="protein sequence ID" value="KAK3055198.1"/>
    <property type="molecule type" value="Genomic_DNA"/>
</dbReference>
<dbReference type="InterPro" id="IPR038377">
    <property type="entry name" value="Na/Glc_symporter_sf"/>
</dbReference>
<organism evidence="10 11">
    <name type="scientific">Extremus antarcticus</name>
    <dbReference type="NCBI Taxonomy" id="702011"/>
    <lineage>
        <taxon>Eukaryota</taxon>
        <taxon>Fungi</taxon>
        <taxon>Dikarya</taxon>
        <taxon>Ascomycota</taxon>
        <taxon>Pezizomycotina</taxon>
        <taxon>Dothideomycetes</taxon>
        <taxon>Dothideomycetidae</taxon>
        <taxon>Mycosphaerellales</taxon>
        <taxon>Extremaceae</taxon>
        <taxon>Extremus</taxon>
    </lineage>
</organism>
<keyword evidence="11" id="KW-1185">Reference proteome</keyword>
<dbReference type="InterPro" id="IPR001734">
    <property type="entry name" value="Na/solute_symporter"/>
</dbReference>
<feature type="compositionally biased region" description="Basic and acidic residues" evidence="8">
    <location>
        <begin position="667"/>
        <end position="688"/>
    </location>
</feature>
<feature type="transmembrane region" description="Helical" evidence="9">
    <location>
        <begin position="396"/>
        <end position="421"/>
    </location>
</feature>
<dbReference type="PROSITE" id="PS50283">
    <property type="entry name" value="NA_SOLUT_SYMP_3"/>
    <property type="match status" value="1"/>
</dbReference>
<evidence type="ECO:0000256" key="6">
    <source>
        <dbReference type="ARBA" id="ARBA00023136"/>
    </source>
</evidence>
<dbReference type="GO" id="GO:0015204">
    <property type="term" value="F:urea transmembrane transporter activity"/>
    <property type="evidence" value="ECO:0007669"/>
    <property type="project" value="InterPro"/>
</dbReference>
<reference evidence="10" key="1">
    <citation type="submission" date="2023-04" db="EMBL/GenBank/DDBJ databases">
        <title>Black Yeasts Isolated from many extreme environments.</title>
        <authorList>
            <person name="Coleine C."/>
            <person name="Stajich J.E."/>
            <person name="Selbmann L."/>
        </authorList>
    </citation>
    <scope>NUCLEOTIDE SEQUENCE</scope>
    <source>
        <strain evidence="10">CCFEE 5312</strain>
    </source>
</reference>
<feature type="transmembrane region" description="Helical" evidence="9">
    <location>
        <begin position="603"/>
        <end position="628"/>
    </location>
</feature>
<gene>
    <name evidence="10" type="primary">DUR3</name>
    <name evidence="10" type="ORF">LTR09_003751</name>
</gene>
<sequence length="688" mass="73900">MSTEPPLSKATGYGIVVGLGFLFAFGMMLTTFVLRRYNNELQTSEVFSTAGRTVKSGLVSSAVVSSWTWAATLLQSSSVAYRYGVSGPFWYASGATVQVILFASIAIELKRKAPNAHTFLEVIRARYGPITHAVYITFGLMTNILVTAMLLTGGSAVVTSLCGVPTAAACFLLPIGVVLYTMFGGIKATFLTDYVHTVMILIILFLFAFTAYATSSELGSPGAVYDKLVAAAERHPVEGNAGGSYLTMRSQEGAIFFVINLVGNFGTVFMDNGYYNKAIAASPVHALPGYIAGGLSWFAIPWLAATTMGLSALALEDNPVFPSYPKRMDPADVSAGLVLPDAAVALLGKGGAVATLLLIFMAVTSAMSAELIAVSSIWTYDIYQTYINPTASGKKLIYMSHASCVTYATVMAAFSTGLYYAGISMGYLYLMMGVIISGAVLPASLTLIWDRQSWAAATFSPPLALACSLIAWLVTAKQEGGDLSVISTGANNPMLAGNVVSLLAPMIFIPVLSFAIRSPKYDWLSMRAIRRADDHDLADAAHVDLELVPGANIRTEEDDAAEQAKLRRASKIARSLTVFLTFALLILWPMPMYGTGYIFSKKFFTGWIAVGILWLFCSSFCVGLYPLWEGRHTSLRTIKAIYKDVTGQGKPLTHGRATLAETAEAEEEKREKKGLETPPEKAVESNDL</sequence>
<keyword evidence="6 9" id="KW-0472">Membrane</keyword>
<dbReference type="GO" id="GO:0015489">
    <property type="term" value="F:putrescine transmembrane transporter activity"/>
    <property type="evidence" value="ECO:0007669"/>
    <property type="project" value="TreeGrafter"/>
</dbReference>
<dbReference type="GO" id="GO:0015606">
    <property type="term" value="F:spermidine transmembrane transporter activity"/>
    <property type="evidence" value="ECO:0007669"/>
    <property type="project" value="TreeGrafter"/>
</dbReference>
<feature type="transmembrane region" description="Helical" evidence="9">
    <location>
        <begin position="572"/>
        <end position="591"/>
    </location>
</feature>
<feature type="transmembrane region" description="Helical" evidence="9">
    <location>
        <begin position="157"/>
        <end position="182"/>
    </location>
</feature>
<proteinExistence type="inferred from homology"/>
<dbReference type="GO" id="GO:0005886">
    <property type="term" value="C:plasma membrane"/>
    <property type="evidence" value="ECO:0007669"/>
    <property type="project" value="TreeGrafter"/>
</dbReference>
<dbReference type="PANTHER" id="PTHR46154">
    <property type="match status" value="1"/>
</dbReference>
<dbReference type="AlphaFoldDB" id="A0AAJ0GD29"/>
<comment type="caution">
    <text evidence="10">The sequence shown here is derived from an EMBL/GenBank/DDBJ whole genome shotgun (WGS) entry which is preliminary data.</text>
</comment>
<feature type="transmembrane region" description="Helical" evidence="9">
    <location>
        <begin position="495"/>
        <end position="516"/>
    </location>
</feature>
<dbReference type="FunFam" id="1.20.1730.10:FF:000006">
    <property type="entry name" value="Urea active transporter"/>
    <property type="match status" value="1"/>
</dbReference>
<feature type="transmembrane region" description="Helical" evidence="9">
    <location>
        <begin position="254"/>
        <end position="275"/>
    </location>
</feature>
<feature type="transmembrane region" description="Helical" evidence="9">
    <location>
        <begin position="130"/>
        <end position="151"/>
    </location>
</feature>
<evidence type="ECO:0000256" key="4">
    <source>
        <dbReference type="ARBA" id="ARBA00022692"/>
    </source>
</evidence>
<accession>A0AAJ0GD29</accession>
<dbReference type="CDD" id="cd11476">
    <property type="entry name" value="SLC5sbd_DUR3"/>
    <property type="match status" value="1"/>
</dbReference>
<dbReference type="PANTHER" id="PTHR46154:SF4">
    <property type="entry name" value="UREA ACTIVE TRANSPORTER"/>
    <property type="match status" value="1"/>
</dbReference>
<evidence type="ECO:0000256" key="7">
    <source>
        <dbReference type="RuleBase" id="RU362091"/>
    </source>
</evidence>
<dbReference type="NCBIfam" id="TIGR00813">
    <property type="entry name" value="sss"/>
    <property type="match status" value="1"/>
</dbReference>
<evidence type="ECO:0000256" key="1">
    <source>
        <dbReference type="ARBA" id="ARBA00004141"/>
    </source>
</evidence>
<feature type="transmembrane region" description="Helical" evidence="9">
    <location>
        <begin position="456"/>
        <end position="475"/>
    </location>
</feature>
<feature type="transmembrane region" description="Helical" evidence="9">
    <location>
        <begin position="89"/>
        <end position="109"/>
    </location>
</feature>
<evidence type="ECO:0000256" key="5">
    <source>
        <dbReference type="ARBA" id="ARBA00022989"/>
    </source>
</evidence>
<dbReference type="Pfam" id="PF00474">
    <property type="entry name" value="SSF"/>
    <property type="match status" value="1"/>
</dbReference>
<evidence type="ECO:0000256" key="9">
    <source>
        <dbReference type="SAM" id="Phobius"/>
    </source>
</evidence>
<feature type="transmembrane region" description="Helical" evidence="9">
    <location>
        <begin position="12"/>
        <end position="34"/>
    </location>
</feature>
<feature type="transmembrane region" description="Helical" evidence="9">
    <location>
        <begin position="427"/>
        <end position="449"/>
    </location>
</feature>
<comment type="subcellular location">
    <subcellularLocation>
        <location evidence="1">Membrane</location>
        <topology evidence="1">Multi-pass membrane protein</topology>
    </subcellularLocation>
</comment>